<name>A0A5R8Y5Y0_9BACT</name>
<feature type="domain" description="NTP pyrophosphohydrolase MazG-like" evidence="1">
    <location>
        <begin position="4"/>
        <end position="74"/>
    </location>
</feature>
<gene>
    <name evidence="2" type="ORF">FDK22_03365</name>
</gene>
<protein>
    <recommendedName>
        <fullName evidence="1">NTP pyrophosphohydrolase MazG-like domain-containing protein</fullName>
    </recommendedName>
</protein>
<proteinExistence type="predicted"/>
<evidence type="ECO:0000259" key="1">
    <source>
        <dbReference type="Pfam" id="PF03819"/>
    </source>
</evidence>
<evidence type="ECO:0000313" key="3">
    <source>
        <dbReference type="Proteomes" id="UP000308901"/>
    </source>
</evidence>
<dbReference type="AlphaFoldDB" id="A0A5R8Y5Y0"/>
<dbReference type="RefSeq" id="WP_138151475.1">
    <property type="nucleotide sequence ID" value="NZ_VANU01000001.1"/>
</dbReference>
<accession>A0A5R8Y5Y0</accession>
<dbReference type="Proteomes" id="UP000308901">
    <property type="component" value="Unassembled WGS sequence"/>
</dbReference>
<comment type="caution">
    <text evidence="2">The sequence shown here is derived from an EMBL/GenBank/DDBJ whole genome shotgun (WGS) entry which is preliminary data.</text>
</comment>
<organism evidence="2 3">
    <name type="scientific">Arcobacter arenosus</name>
    <dbReference type="NCBI Taxonomy" id="2576037"/>
    <lineage>
        <taxon>Bacteria</taxon>
        <taxon>Pseudomonadati</taxon>
        <taxon>Campylobacterota</taxon>
        <taxon>Epsilonproteobacteria</taxon>
        <taxon>Campylobacterales</taxon>
        <taxon>Arcobacteraceae</taxon>
        <taxon>Arcobacter</taxon>
    </lineage>
</organism>
<reference evidence="2 3" key="1">
    <citation type="submission" date="2019-05" db="EMBL/GenBank/DDBJ databases">
        <title>Arcobacter sp. nov., isolated from sea sediment.</title>
        <authorList>
            <person name="Kim W."/>
        </authorList>
    </citation>
    <scope>NUCLEOTIDE SEQUENCE [LARGE SCALE GENOMIC DNA]</scope>
    <source>
        <strain evidence="2 3">CAU 1517</strain>
    </source>
</reference>
<dbReference type="SUPFAM" id="SSF101386">
    <property type="entry name" value="all-alpha NTP pyrophosphatases"/>
    <property type="match status" value="1"/>
</dbReference>
<dbReference type="Gene3D" id="1.10.287.1080">
    <property type="entry name" value="MazG-like"/>
    <property type="match status" value="1"/>
</dbReference>
<dbReference type="Pfam" id="PF03819">
    <property type="entry name" value="MazG"/>
    <property type="match status" value="1"/>
</dbReference>
<sequence>MNREQHYLLKLSEECSEVAKECSKAILFGLDDFEPNQTLSNQEKIENELADLLSVMNELVNMGKLDKSKIFQASKRIKKAIKVDKYFQISCELGRTENK</sequence>
<keyword evidence="3" id="KW-1185">Reference proteome</keyword>
<dbReference type="EMBL" id="VANU01000001">
    <property type="protein sequence ID" value="TLP41073.1"/>
    <property type="molecule type" value="Genomic_DNA"/>
</dbReference>
<dbReference type="OrthoDB" id="2189127at2"/>
<dbReference type="InterPro" id="IPR004518">
    <property type="entry name" value="MazG-like_dom"/>
</dbReference>
<evidence type="ECO:0000313" key="2">
    <source>
        <dbReference type="EMBL" id="TLP41073.1"/>
    </source>
</evidence>